<organism evidence="3">
    <name type="scientific">Graphocephala atropunctata</name>
    <dbReference type="NCBI Taxonomy" id="36148"/>
    <lineage>
        <taxon>Eukaryota</taxon>
        <taxon>Metazoa</taxon>
        <taxon>Ecdysozoa</taxon>
        <taxon>Arthropoda</taxon>
        <taxon>Hexapoda</taxon>
        <taxon>Insecta</taxon>
        <taxon>Pterygota</taxon>
        <taxon>Neoptera</taxon>
        <taxon>Paraneoptera</taxon>
        <taxon>Hemiptera</taxon>
        <taxon>Auchenorrhyncha</taxon>
        <taxon>Membracoidea</taxon>
        <taxon>Cicadellidae</taxon>
        <taxon>Cicadellinae</taxon>
        <taxon>Cicadellini</taxon>
        <taxon>Graphocephala</taxon>
    </lineage>
</organism>
<feature type="compositionally biased region" description="Basic and acidic residues" evidence="1">
    <location>
        <begin position="228"/>
        <end position="265"/>
    </location>
</feature>
<feature type="domain" description="FAM194 C-terminal" evidence="2">
    <location>
        <begin position="507"/>
        <end position="620"/>
    </location>
</feature>
<feature type="compositionally biased region" description="Basic and acidic residues" evidence="1">
    <location>
        <begin position="162"/>
        <end position="221"/>
    </location>
</feature>
<dbReference type="PANTHER" id="PTHR23093">
    <property type="entry name" value="SIMILAR TO CHROMOSOME 3 OPEN READING FRAME 20"/>
    <property type="match status" value="1"/>
</dbReference>
<evidence type="ECO:0000256" key="1">
    <source>
        <dbReference type="SAM" id="MobiDB-lite"/>
    </source>
</evidence>
<dbReference type="Pfam" id="PF14977">
    <property type="entry name" value="FAM194"/>
    <property type="match status" value="1"/>
</dbReference>
<feature type="compositionally biased region" description="Basic and acidic residues" evidence="1">
    <location>
        <begin position="429"/>
        <end position="441"/>
    </location>
</feature>
<evidence type="ECO:0000259" key="2">
    <source>
        <dbReference type="Pfam" id="PF14977"/>
    </source>
</evidence>
<dbReference type="EMBL" id="GEBQ01007454">
    <property type="protein sequence ID" value="JAT32523.1"/>
    <property type="molecule type" value="Transcribed_RNA"/>
</dbReference>
<proteinExistence type="predicted"/>
<dbReference type="InterPro" id="IPR029281">
    <property type="entry name" value="FAM194_C"/>
</dbReference>
<reference evidence="3" key="1">
    <citation type="submission" date="2015-11" db="EMBL/GenBank/DDBJ databases">
        <title>De novo transcriptome assembly of four potential Pierce s Disease insect vectors from Arizona vineyards.</title>
        <authorList>
            <person name="Tassone E.E."/>
        </authorList>
    </citation>
    <scope>NUCLEOTIDE SEQUENCE</scope>
</reference>
<feature type="compositionally biased region" description="Basic and acidic residues" evidence="1">
    <location>
        <begin position="403"/>
        <end position="419"/>
    </location>
</feature>
<feature type="compositionally biased region" description="Basic and acidic residues" evidence="1">
    <location>
        <begin position="299"/>
        <end position="339"/>
    </location>
</feature>
<feature type="compositionally biased region" description="Basic and acidic residues" evidence="1">
    <location>
        <begin position="273"/>
        <end position="289"/>
    </location>
</feature>
<name>A0A1B6M9B2_9HEMI</name>
<feature type="compositionally biased region" description="Basic and acidic residues" evidence="1">
    <location>
        <begin position="347"/>
        <end position="393"/>
    </location>
</feature>
<accession>A0A1B6M9B2</accession>
<dbReference type="PANTHER" id="PTHR23093:SF18">
    <property type="entry name" value="GLUTAMATE RICH 6"/>
    <property type="match status" value="1"/>
</dbReference>
<evidence type="ECO:0000313" key="3">
    <source>
        <dbReference type="EMBL" id="JAT32523.1"/>
    </source>
</evidence>
<sequence length="786" mass="88836">MKGSKVYLLYNSPDDTIQLQRGYLDERKSTIVYRPRSAGVVFRPGEGILIRRSSSLSTIEDLFLARRCPLIRPLLSETEITRLQRLQDQCRKEHEEFSRRGLLLDGINMEEGQLSARNKSDFEGGKYLGLEESTKKELKPISPFLDSTGKRKPSVALAGLAEQKKEATTERKQLEKTKERYKEKGDVTKQKDVGKSRKLSDKKTKAKSKESKVKIKEEKYTNKMKGIGKQDGETRKKENIDDINSETKKEKGLREKKYADSDKIQSGKKKKGSFLEKADTIKIPKDKLKANTSELNTDASEKRKLPQRRSKSEPGKREDAGKKQKPPRDVHSTRTDKTKKPASTKKSVKEVKLHEKGGTPSKPEDQTNRSTKTSDSKKKKPGGDDMDHKDDMSMIKSAKGVGGKKDVEESLPKTRDGKTKSPSTSPTATDRKQRSVSELKKGSQSGLYKKSQMTSMEYIIHYVLSDPIFFKLGWTLKPADRTVCRVVTFRTIPANPQAYCFRNREGGETKCYPSGSLAVKIEEDGTGVIFYPDGSPAISIKKTDTGMRLTMYARLEKIPFIKDRFVSSVVGMFDSSGNGVIYDSQGDKVLMFNQLEGVFNNPLTSVPHKWHWSDYKTLEKHRVKELLKSMAKEMQPESEAVKGKKKATPVGTDKKAKCLEENPELDSIYKRILAALPSPQLRTSKVKKECYKVGFKSIILKISEEMVLRINGQDSVIVNFWCDKIFYRVDLGVRVDPEMVDRIEDLAPDRLSGLPCVFDSLLHLSPSLHEASRVLKVQNKRNTLGK</sequence>
<protein>
    <recommendedName>
        <fullName evidence="2">FAM194 C-terminal domain-containing protein</fullName>
    </recommendedName>
</protein>
<dbReference type="AlphaFoldDB" id="A0A1B6M9B2"/>
<feature type="region of interest" description="Disordered" evidence="1">
    <location>
        <begin position="158"/>
        <end position="447"/>
    </location>
</feature>
<gene>
    <name evidence="3" type="ORF">g.5579</name>
</gene>